<gene>
    <name evidence="1" type="ORF">WG66_6403</name>
</gene>
<evidence type="ECO:0000313" key="1">
    <source>
        <dbReference type="EMBL" id="KTB41016.1"/>
    </source>
</evidence>
<dbReference type="Gene3D" id="3.40.50.1820">
    <property type="entry name" value="alpha/beta hydrolase"/>
    <property type="match status" value="1"/>
</dbReference>
<dbReference type="Proteomes" id="UP000054988">
    <property type="component" value="Unassembled WGS sequence"/>
</dbReference>
<evidence type="ECO:0000313" key="2">
    <source>
        <dbReference type="Proteomes" id="UP000054988"/>
    </source>
</evidence>
<dbReference type="InterPro" id="IPR032675">
    <property type="entry name" value="LRR_dom_sf"/>
</dbReference>
<comment type="caution">
    <text evidence="1">The sequence shown here is derived from an EMBL/GenBank/DDBJ whole genome shotgun (WGS) entry which is preliminary data.</text>
</comment>
<name>A0A0W0FXL8_MONRR</name>
<dbReference type="Gene3D" id="3.80.10.10">
    <property type="entry name" value="Ribonuclease Inhibitor"/>
    <property type="match status" value="1"/>
</dbReference>
<organism evidence="1 2">
    <name type="scientific">Moniliophthora roreri</name>
    <name type="common">Frosty pod rot fungus</name>
    <name type="synonym">Monilia roreri</name>
    <dbReference type="NCBI Taxonomy" id="221103"/>
    <lineage>
        <taxon>Eukaryota</taxon>
        <taxon>Fungi</taxon>
        <taxon>Dikarya</taxon>
        <taxon>Basidiomycota</taxon>
        <taxon>Agaricomycotina</taxon>
        <taxon>Agaricomycetes</taxon>
        <taxon>Agaricomycetidae</taxon>
        <taxon>Agaricales</taxon>
        <taxon>Marasmiineae</taxon>
        <taxon>Marasmiaceae</taxon>
        <taxon>Moniliophthora</taxon>
    </lineage>
</organism>
<dbReference type="SUPFAM" id="SSF53474">
    <property type="entry name" value="alpha/beta-Hydrolases"/>
    <property type="match status" value="1"/>
</dbReference>
<dbReference type="AlphaFoldDB" id="A0A0W0FXL8"/>
<dbReference type="SUPFAM" id="SSF52047">
    <property type="entry name" value="RNI-like"/>
    <property type="match status" value="1"/>
</dbReference>
<protein>
    <recommendedName>
        <fullName evidence="3">F-box domain-containing protein</fullName>
    </recommendedName>
</protein>
<proteinExistence type="predicted"/>
<dbReference type="InterPro" id="IPR029058">
    <property type="entry name" value="AB_hydrolase_fold"/>
</dbReference>
<evidence type="ECO:0008006" key="3">
    <source>
        <dbReference type="Google" id="ProtNLM"/>
    </source>
</evidence>
<dbReference type="EMBL" id="LATX01001522">
    <property type="protein sequence ID" value="KTB41016.1"/>
    <property type="molecule type" value="Genomic_DNA"/>
</dbReference>
<accession>A0A0W0FXL8</accession>
<sequence length="856" mass="96495">MLNLIEDTYTLFDDNRIWFIDSGPPNTSQTYTTLIILHGGGFTAGGFEGVTALAQSNNLRAVAVNRLGYPGSTLYSQLDLEDLQNGKKESLDRIALVLAAFIKRFIEKEKISKISEGGGMIIMSWSMGSATALSLFSDPSPLDSETYSLLNEHLKHFILYDPPSQALGYPLHPSFLSPVAYLPWTDPEATTLEDKFDIFFHWVSSTYSHDHMQVSSTSLDGYDLRKRTDVCFVDTWSKEQVERCYNTGGLPSDLAAFGPAMQLRLRVNTERALFENKIIPNVKFTYLLNPQDEEYKDNVEKIYRSVRLGGVLSSSEEASINVIMEELDTKIEEHRRAMVSLEEIRIRYVSLFTPVRRLPAEVLALIFIYDARNRPNIIKGDRISHSKVGTLGLVCARWRRVLLTTPQVWGAILLQISFSDPLSSHTLRALECHIEWSGAFPMIVELSVSGGDVHGGRGMHTGHLKLLETMVQQSSRWSELCITVSSSTAAEAILQLLEPKADSFSQLRSLKVAQYDRTMRTQLLEVFQRAPNLDKVEIISRLSFSSVELTTTSFPLRNLTSLCLHGTEKAASEALRTCSMLESIHLVFKIGEKPHAQTNEVVHPSDPIHLPRLRSLTLEAMKTNTISRNNTHPFVGTQRLIASLTCPALKALSFFSYFSQDDVGRDEDTPYDRSRFLGVVAEFILHSGISLEVFRMMGVPVTASNFARFIDCIYQVSELYLGEAKESSTRYSSDIGDDREDLNELVTSDFLLYLTEQNSANPVFPNLKHLSLRVYNDWRENRFEGLLESLAFNGLTSAYLDVVDSKVRLLNLDRLRKLQKRGIAVRVVETLSADWEGWDVENDPEMVVLGYEVDRS</sequence>
<reference evidence="1 2" key="1">
    <citation type="submission" date="2015-12" db="EMBL/GenBank/DDBJ databases">
        <title>Draft genome sequence of Moniliophthora roreri, the causal agent of frosty pod rot of cacao.</title>
        <authorList>
            <person name="Aime M.C."/>
            <person name="Diaz-Valderrama J.R."/>
            <person name="Kijpornyongpan T."/>
            <person name="Phillips-Mora W."/>
        </authorList>
    </citation>
    <scope>NUCLEOTIDE SEQUENCE [LARGE SCALE GENOMIC DNA]</scope>
    <source>
        <strain evidence="1 2">MCA 2952</strain>
    </source>
</reference>